<proteinExistence type="predicted"/>
<evidence type="ECO:0000313" key="2">
    <source>
        <dbReference type="Proteomes" id="UP000245626"/>
    </source>
</evidence>
<reference evidence="1 2" key="1">
    <citation type="journal article" date="2018" name="Mol. Biol. Evol.">
        <title>Broad Genomic Sampling Reveals a Smut Pathogenic Ancestry of the Fungal Clade Ustilaginomycotina.</title>
        <authorList>
            <person name="Kijpornyongpan T."/>
            <person name="Mondo S.J."/>
            <person name="Barry K."/>
            <person name="Sandor L."/>
            <person name="Lee J."/>
            <person name="Lipzen A."/>
            <person name="Pangilinan J."/>
            <person name="LaButti K."/>
            <person name="Hainaut M."/>
            <person name="Henrissat B."/>
            <person name="Grigoriev I.V."/>
            <person name="Spatafora J.W."/>
            <person name="Aime M.C."/>
        </authorList>
    </citation>
    <scope>NUCLEOTIDE SEQUENCE [LARGE SCALE GENOMIC DNA]</scope>
    <source>
        <strain evidence="1 2">SA 807</strain>
    </source>
</reference>
<gene>
    <name evidence="1" type="ORF">IE53DRAFT_241233</name>
</gene>
<dbReference type="Proteomes" id="UP000245626">
    <property type="component" value="Unassembled WGS sequence"/>
</dbReference>
<name>A0ACD0NPC4_9BASI</name>
<evidence type="ECO:0000313" key="1">
    <source>
        <dbReference type="EMBL" id="PWN47610.1"/>
    </source>
</evidence>
<dbReference type="EMBL" id="KZ820385">
    <property type="protein sequence ID" value="PWN47610.1"/>
    <property type="molecule type" value="Genomic_DNA"/>
</dbReference>
<accession>A0ACD0NPC4</accession>
<organism evidence="1 2">
    <name type="scientific">Violaceomyces palustris</name>
    <dbReference type="NCBI Taxonomy" id="1673888"/>
    <lineage>
        <taxon>Eukaryota</taxon>
        <taxon>Fungi</taxon>
        <taxon>Dikarya</taxon>
        <taxon>Basidiomycota</taxon>
        <taxon>Ustilaginomycotina</taxon>
        <taxon>Ustilaginomycetes</taxon>
        <taxon>Violaceomycetales</taxon>
        <taxon>Violaceomycetaceae</taxon>
        <taxon>Violaceomyces</taxon>
    </lineage>
</organism>
<sequence>MEPLGKHSRLIKRIVRSSPALLYTSADLGVEARGVQGLESFAQRRSILKDRNDSGIDLWVALTLVGGLFGLFLLLVLVSGICKLTNKPRSEAKHNFQSRPMYQPSAAGYQASSLRNYPERDTPEHSSANLLDSASPMGMGGRYEDGDVSGSQDDDRSHQSHPSKIPGTHSRGLSSGVNLPGPPAAVRRGAGGQHPQLGSYADEYDTSRPGQGPSTAPDGSGFQPGQVFDYNAVGGPIAAMYARQGPPGGGGSSSTGGGNVYPPRSSSNGTGAGGPHWHRNNKSISRGPPPATNGNRQSRYARNNANMVDPATRRSRIDSVGPGTYRKSMFMNDDEPQTLYGHKSKQPSNHGGLRRVESIGKGDARRASNYHHNGSSRTTPAVPNGHGGLTVVDTRELLLSARAEGFGGGKGSGGGGTTPMKDRKDGGGGRSPSPAGMMGPLGPSGMVSAAAALPSPTRSNYVSATSSPIPSPYMDQNGSSFAPRNAAGQGGGGMKSGFGLLGGGGGGPPSSSGYAYPGALSVGGRDGRQIL</sequence>
<protein>
    <submittedName>
        <fullName evidence="1">Uncharacterized protein</fullName>
    </submittedName>
</protein>
<keyword evidence="2" id="KW-1185">Reference proteome</keyword>